<dbReference type="OrthoDB" id="2306716at2759"/>
<protein>
    <recommendedName>
        <fullName evidence="3">F-box domain-containing protein</fullName>
    </recommendedName>
</protein>
<proteinExistence type="predicted"/>
<evidence type="ECO:0000313" key="1">
    <source>
        <dbReference type="EMBL" id="GES97614.1"/>
    </source>
</evidence>
<dbReference type="AlphaFoldDB" id="A0A8H3M2E5"/>
<accession>A0A8H3M2E5</accession>
<dbReference type="SUPFAM" id="SSF52047">
    <property type="entry name" value="RNI-like"/>
    <property type="match status" value="1"/>
</dbReference>
<name>A0A8H3M2E5_9GLOM</name>
<dbReference type="EMBL" id="BLAL01000259">
    <property type="protein sequence ID" value="GES97614.1"/>
    <property type="molecule type" value="Genomic_DNA"/>
</dbReference>
<dbReference type="Proteomes" id="UP000615446">
    <property type="component" value="Unassembled WGS sequence"/>
</dbReference>
<reference evidence="1" key="1">
    <citation type="submission" date="2019-10" db="EMBL/GenBank/DDBJ databases">
        <title>Conservation and host-specific expression of non-tandemly repeated heterogenous ribosome RNA gene in arbuscular mycorrhizal fungi.</title>
        <authorList>
            <person name="Maeda T."/>
            <person name="Kobayashi Y."/>
            <person name="Nakagawa T."/>
            <person name="Ezawa T."/>
            <person name="Yamaguchi K."/>
            <person name="Bino T."/>
            <person name="Nishimoto Y."/>
            <person name="Shigenobu S."/>
            <person name="Kawaguchi M."/>
        </authorList>
    </citation>
    <scope>NUCLEOTIDE SEQUENCE</scope>
    <source>
        <strain evidence="1">HR1</strain>
    </source>
</reference>
<sequence length="645" mass="74309">MNAIGCRFIDDAYHGSLHLSENGGCLSIYNIHTYSTYIYIYTSIFKYYHNQSFILISLNSFVRSLRPYKFRRNFFAPARHVILRQCQLESFLTYIGTIQVRRINPKRVITNSTPILNEHCLIRIFELLAEDSNSLFCCALVSRVWCIYALPILWRNPWFYIKNSGTGSDRWRTGLITTYVATLPRSSKDILTQAGIKLPYVTNNPVFDYSRFLKGLHICSLEVHVIFWILLVTGVTIEHGRVIVINPLLRKKIFIVIQELVRLFFRKSSVLYSLNAGSGIIVPEILANVITEIPEAKTVLTKLRTFTCGSTVNTTKFMAKIVSTLSNYSRNIQQLEIHPYEDINELSKLIRVQKYLSTISMEENHTSGNIRQISWKDTNGTPYEIIKKAQFITRLTIGRMYFPVEELSNFVNLEELILSAFGDQDYPRSKWIQLTGVSLKKLKIFYFCSVNSTIYLDIFANFIKNCKGLQQIIIHSHKLSDPKNSGLLIANIAQYCPNIILYEGPILQENSKELTKLLQSCHRLKSLHLRPSKGISDALNHSTSPSNQGNIEGKVNFDTILKEITEKQPQSLHNLRISDGENGRSLQDVSSIWSIKAILKRFFNYFYEMRFQVDLRKPFMTGIESNITNQDCHKLFAEYDLVCNL</sequence>
<comment type="caution">
    <text evidence="1">The sequence shown here is derived from an EMBL/GenBank/DDBJ whole genome shotgun (WGS) entry which is preliminary data.</text>
</comment>
<organism evidence="1 2">
    <name type="scientific">Rhizophagus clarus</name>
    <dbReference type="NCBI Taxonomy" id="94130"/>
    <lineage>
        <taxon>Eukaryota</taxon>
        <taxon>Fungi</taxon>
        <taxon>Fungi incertae sedis</taxon>
        <taxon>Mucoromycota</taxon>
        <taxon>Glomeromycotina</taxon>
        <taxon>Glomeromycetes</taxon>
        <taxon>Glomerales</taxon>
        <taxon>Glomeraceae</taxon>
        <taxon>Rhizophagus</taxon>
    </lineage>
</organism>
<evidence type="ECO:0000313" key="2">
    <source>
        <dbReference type="Proteomes" id="UP000615446"/>
    </source>
</evidence>
<dbReference type="Gene3D" id="3.80.10.10">
    <property type="entry name" value="Ribonuclease Inhibitor"/>
    <property type="match status" value="1"/>
</dbReference>
<dbReference type="InterPro" id="IPR032675">
    <property type="entry name" value="LRR_dom_sf"/>
</dbReference>
<gene>
    <name evidence="1" type="ORF">RCL2_002420200</name>
</gene>
<evidence type="ECO:0008006" key="3">
    <source>
        <dbReference type="Google" id="ProtNLM"/>
    </source>
</evidence>